<dbReference type="InterPro" id="IPR051058">
    <property type="entry name" value="GDSL_Est/Lipase"/>
</dbReference>
<dbReference type="SUPFAM" id="SSF52266">
    <property type="entry name" value="SGNH hydrolase"/>
    <property type="match status" value="1"/>
</dbReference>
<dbReference type="EMBL" id="JAFEKC020000001">
    <property type="protein sequence ID" value="KAK0517474.1"/>
    <property type="molecule type" value="Genomic_DNA"/>
</dbReference>
<dbReference type="PANTHER" id="PTHR45648">
    <property type="entry name" value="GDSL LIPASE/ACYLHYDROLASE FAMILY PROTEIN (AFU_ORTHOLOGUE AFUA_4G14700)"/>
    <property type="match status" value="1"/>
</dbReference>
<dbReference type="PANTHER" id="PTHR45648:SF85">
    <property type="entry name" value="A, PUTATIVE (AFU_ORTHOLOGUE AFUA_2G10760)-RELATED"/>
    <property type="match status" value="1"/>
</dbReference>
<keyword evidence="2" id="KW-0732">Signal</keyword>
<organism evidence="3 4">
    <name type="scientific">Cladonia borealis</name>
    <dbReference type="NCBI Taxonomy" id="184061"/>
    <lineage>
        <taxon>Eukaryota</taxon>
        <taxon>Fungi</taxon>
        <taxon>Dikarya</taxon>
        <taxon>Ascomycota</taxon>
        <taxon>Pezizomycotina</taxon>
        <taxon>Lecanoromycetes</taxon>
        <taxon>OSLEUM clade</taxon>
        <taxon>Lecanoromycetidae</taxon>
        <taxon>Lecanorales</taxon>
        <taxon>Lecanorineae</taxon>
        <taxon>Cladoniaceae</taxon>
        <taxon>Cladonia</taxon>
    </lineage>
</organism>
<evidence type="ECO:0000256" key="1">
    <source>
        <dbReference type="ARBA" id="ARBA00022801"/>
    </source>
</evidence>
<gene>
    <name evidence="3" type="ORF">JMJ35_000629</name>
</gene>
<feature type="signal peptide" evidence="2">
    <location>
        <begin position="1"/>
        <end position="18"/>
    </location>
</feature>
<evidence type="ECO:0000313" key="4">
    <source>
        <dbReference type="Proteomes" id="UP001166286"/>
    </source>
</evidence>
<comment type="caution">
    <text evidence="3">The sequence shown here is derived from an EMBL/GenBank/DDBJ whole genome shotgun (WGS) entry which is preliminary data.</text>
</comment>
<keyword evidence="1" id="KW-0378">Hydrolase</keyword>
<dbReference type="CDD" id="cd01846">
    <property type="entry name" value="fatty_acyltransferase_like"/>
    <property type="match status" value="1"/>
</dbReference>
<keyword evidence="4" id="KW-1185">Reference proteome</keyword>
<sequence length="373" mass="41733">MYFILLLVMTFLARFSKASDQYLNNLQPGCFPVPSLFENFSTAPEYWPHETPLLQTLAKSANISHLVKRVSGSWNGWQNVHNIFAFGDSYTSTNFTLYGPQPNPSNPLGNPKYPGATSAAGPNYIDFLTTTYNQSYIQTYNLGYGGATIDDAVVQSGFGDTIQSFQDQVYNEFLPVYANNSQVPWNASNSLFIVFFGINDVTNSYAEGNDTINYDLIEAYQWLVNILYDAGARNFLFLNVPPVDRSPGTLETSSSSQAAEAAYIATFNFRLGALVYNLGTRNPDTTLFLFDTNWLFTRVLDDPQQFVETAGYLNTTSYCPAYAHGTTTLTYFDPTCGVPINAYFWLNTLHPTYPMHNFLGSQITQFITSEDII</sequence>
<feature type="chain" id="PRO_5041334839" description="Carbohydrate esterase family 16 protein" evidence="2">
    <location>
        <begin position="19"/>
        <end position="373"/>
    </location>
</feature>
<proteinExistence type="predicted"/>
<evidence type="ECO:0000256" key="2">
    <source>
        <dbReference type="SAM" id="SignalP"/>
    </source>
</evidence>
<dbReference type="Gene3D" id="3.40.50.1110">
    <property type="entry name" value="SGNH hydrolase"/>
    <property type="match status" value="1"/>
</dbReference>
<evidence type="ECO:0000313" key="3">
    <source>
        <dbReference type="EMBL" id="KAK0517474.1"/>
    </source>
</evidence>
<reference evidence="3" key="1">
    <citation type="submission" date="2023-03" db="EMBL/GenBank/DDBJ databases">
        <title>Complete genome of Cladonia borealis.</title>
        <authorList>
            <person name="Park H."/>
        </authorList>
    </citation>
    <scope>NUCLEOTIDE SEQUENCE</scope>
    <source>
        <strain evidence="3">ANT050790</strain>
    </source>
</reference>
<protein>
    <recommendedName>
        <fullName evidence="5">Carbohydrate esterase family 16 protein</fullName>
    </recommendedName>
</protein>
<dbReference type="AlphaFoldDB" id="A0AA39RBB4"/>
<dbReference type="InterPro" id="IPR001087">
    <property type="entry name" value="GDSL"/>
</dbReference>
<dbReference type="Pfam" id="PF00657">
    <property type="entry name" value="Lipase_GDSL"/>
    <property type="match status" value="1"/>
</dbReference>
<name>A0AA39RBB4_9LECA</name>
<accession>A0AA39RBB4</accession>
<dbReference type="GO" id="GO:0016788">
    <property type="term" value="F:hydrolase activity, acting on ester bonds"/>
    <property type="evidence" value="ECO:0007669"/>
    <property type="project" value="InterPro"/>
</dbReference>
<dbReference type="Proteomes" id="UP001166286">
    <property type="component" value="Unassembled WGS sequence"/>
</dbReference>
<evidence type="ECO:0008006" key="5">
    <source>
        <dbReference type="Google" id="ProtNLM"/>
    </source>
</evidence>
<dbReference type="InterPro" id="IPR036514">
    <property type="entry name" value="SGNH_hydro_sf"/>
</dbReference>